<keyword evidence="3 5" id="KW-1133">Transmembrane helix</keyword>
<feature type="domain" description="EamA" evidence="6">
    <location>
        <begin position="170"/>
        <end position="299"/>
    </location>
</feature>
<evidence type="ECO:0000256" key="4">
    <source>
        <dbReference type="ARBA" id="ARBA00023136"/>
    </source>
</evidence>
<dbReference type="EMBL" id="NEVT01000009">
    <property type="protein sequence ID" value="OZI69775.1"/>
    <property type="molecule type" value="Genomic_DNA"/>
</dbReference>
<evidence type="ECO:0000259" key="6">
    <source>
        <dbReference type="Pfam" id="PF00892"/>
    </source>
</evidence>
<comment type="caution">
    <text evidence="7">The sequence shown here is derived from an EMBL/GenBank/DDBJ whole genome shotgun (WGS) entry which is preliminary data.</text>
</comment>
<accession>A0A261V775</accession>
<dbReference type="Pfam" id="PF00892">
    <property type="entry name" value="EamA"/>
    <property type="match status" value="2"/>
</dbReference>
<dbReference type="InterPro" id="IPR000620">
    <property type="entry name" value="EamA_dom"/>
</dbReference>
<reference evidence="8" key="1">
    <citation type="submission" date="2017-05" db="EMBL/GenBank/DDBJ databases">
        <title>Complete and WGS of Bordetella genogroups.</title>
        <authorList>
            <person name="Spilker T."/>
            <person name="Lipuma J."/>
        </authorList>
    </citation>
    <scope>NUCLEOTIDE SEQUENCE [LARGE SCALE GENOMIC DNA]</scope>
    <source>
        <strain evidence="8">AU8256</strain>
    </source>
</reference>
<feature type="transmembrane region" description="Helical" evidence="5">
    <location>
        <begin position="53"/>
        <end position="75"/>
    </location>
</feature>
<evidence type="ECO:0000256" key="3">
    <source>
        <dbReference type="ARBA" id="ARBA00022989"/>
    </source>
</evidence>
<gene>
    <name evidence="7" type="ORF">CAL24_23500</name>
</gene>
<feature type="transmembrane region" description="Helical" evidence="5">
    <location>
        <begin position="282"/>
        <end position="301"/>
    </location>
</feature>
<feature type="transmembrane region" description="Helical" evidence="5">
    <location>
        <begin position="145"/>
        <end position="163"/>
    </location>
</feature>
<feature type="domain" description="EamA" evidence="6">
    <location>
        <begin position="29"/>
        <end position="159"/>
    </location>
</feature>
<feature type="transmembrane region" description="Helical" evidence="5">
    <location>
        <begin position="87"/>
        <end position="108"/>
    </location>
</feature>
<evidence type="ECO:0000313" key="8">
    <source>
        <dbReference type="Proteomes" id="UP000215633"/>
    </source>
</evidence>
<dbReference type="Proteomes" id="UP000215633">
    <property type="component" value="Unassembled WGS sequence"/>
</dbReference>
<sequence>MNPAPLAPSPVPAAGGRVPPMADIRLGAGIAHLLVSVAAFAFMNALVKWAVEIYPFGQAVFLRSAVALLPILLLARHQGGAAVLRTSRPAAIATLSVLMVASMVLSFWSYHLLPFADATAYTYVGPLMIAALSAPILAERVGARRWMAVIIGFAGVLLIAPPGAGLLDAGALAGLGSTLLYALGMVLTRKTSGSEHPTCVVFYFTALATLVTACWLPLGWVAPDAIGWLVLGGAGLAGAVGQYSQTQAFRLMPPALAGALSYSRIVLAIALGYAVWGEVPTPAALAGSAIIIASGLYLILAEKAAPRRAGR</sequence>
<keyword evidence="2 5" id="KW-0812">Transmembrane</keyword>
<comment type="subcellular location">
    <subcellularLocation>
        <location evidence="1">Membrane</location>
        <topology evidence="1">Multi-pass membrane protein</topology>
    </subcellularLocation>
</comment>
<dbReference type="GO" id="GO:0016020">
    <property type="term" value="C:membrane"/>
    <property type="evidence" value="ECO:0007669"/>
    <property type="project" value="UniProtKB-SubCell"/>
</dbReference>
<feature type="transmembrane region" description="Helical" evidence="5">
    <location>
        <begin position="26"/>
        <end position="47"/>
    </location>
</feature>
<feature type="transmembrane region" description="Helical" evidence="5">
    <location>
        <begin position="255"/>
        <end position="276"/>
    </location>
</feature>
<dbReference type="PANTHER" id="PTHR22911">
    <property type="entry name" value="ACYL-MALONYL CONDENSING ENZYME-RELATED"/>
    <property type="match status" value="1"/>
</dbReference>
<dbReference type="SUPFAM" id="SSF103481">
    <property type="entry name" value="Multidrug resistance efflux transporter EmrE"/>
    <property type="match status" value="2"/>
</dbReference>
<dbReference type="RefSeq" id="WP_081760469.1">
    <property type="nucleotide sequence ID" value="NZ_NEVT01000009.1"/>
</dbReference>
<name>A0A261V775_9BORD</name>
<proteinExistence type="predicted"/>
<dbReference type="PANTHER" id="PTHR22911:SF6">
    <property type="entry name" value="SOLUTE CARRIER FAMILY 35 MEMBER G1"/>
    <property type="match status" value="1"/>
</dbReference>
<protein>
    <recommendedName>
        <fullName evidence="6">EamA domain-containing protein</fullName>
    </recommendedName>
</protein>
<dbReference type="InterPro" id="IPR037185">
    <property type="entry name" value="EmrE-like"/>
</dbReference>
<evidence type="ECO:0000256" key="5">
    <source>
        <dbReference type="SAM" id="Phobius"/>
    </source>
</evidence>
<evidence type="ECO:0000256" key="2">
    <source>
        <dbReference type="ARBA" id="ARBA00022692"/>
    </source>
</evidence>
<feature type="transmembrane region" description="Helical" evidence="5">
    <location>
        <begin position="169"/>
        <end position="188"/>
    </location>
</feature>
<keyword evidence="4 5" id="KW-0472">Membrane</keyword>
<feature type="transmembrane region" description="Helical" evidence="5">
    <location>
        <begin position="226"/>
        <end position="243"/>
    </location>
</feature>
<organism evidence="7 8">
    <name type="scientific">Bordetella genomosp. 2</name>
    <dbReference type="NCBI Taxonomy" id="1983456"/>
    <lineage>
        <taxon>Bacteria</taxon>
        <taxon>Pseudomonadati</taxon>
        <taxon>Pseudomonadota</taxon>
        <taxon>Betaproteobacteria</taxon>
        <taxon>Burkholderiales</taxon>
        <taxon>Alcaligenaceae</taxon>
        <taxon>Bordetella</taxon>
    </lineage>
</organism>
<evidence type="ECO:0000256" key="1">
    <source>
        <dbReference type="ARBA" id="ARBA00004141"/>
    </source>
</evidence>
<evidence type="ECO:0000313" key="7">
    <source>
        <dbReference type="EMBL" id="OZI69775.1"/>
    </source>
</evidence>
<feature type="transmembrane region" description="Helical" evidence="5">
    <location>
        <begin position="200"/>
        <end position="220"/>
    </location>
</feature>
<dbReference type="AlphaFoldDB" id="A0A261V775"/>
<keyword evidence="8" id="KW-1185">Reference proteome</keyword>